<dbReference type="AlphaFoldDB" id="A0A3E0W9R5"/>
<sequence length="134" mass="13549">MADSTIASISPDFTADAGAEVSGDNSFATIAKLDGKICSWLNASSGSSISVGVANPSSADLATYEAKIKGTGTLDAALSGTAGNRGYVENGTEVPVFDVFTETGYWVSISSVVFDSPISADSILSNILQTLPSG</sequence>
<organism evidence="1 2">
    <name type="scientific">Subtercola boreus</name>
    <dbReference type="NCBI Taxonomy" id="120213"/>
    <lineage>
        <taxon>Bacteria</taxon>
        <taxon>Bacillati</taxon>
        <taxon>Actinomycetota</taxon>
        <taxon>Actinomycetes</taxon>
        <taxon>Micrococcales</taxon>
        <taxon>Microbacteriaceae</taxon>
        <taxon>Subtercola</taxon>
    </lineage>
</organism>
<dbReference type="EMBL" id="NBXE01000022">
    <property type="protein sequence ID" value="RFA26905.1"/>
    <property type="molecule type" value="Genomic_DNA"/>
</dbReference>
<reference evidence="1 2" key="1">
    <citation type="submission" date="2017-04" db="EMBL/GenBank/DDBJ databases">
        <title>Comparative genome analysis of Subtercola boreus.</title>
        <authorList>
            <person name="Cho Y.-J."/>
            <person name="Cho A."/>
            <person name="Kim O.-S."/>
            <person name="Lee J.-I."/>
        </authorList>
    </citation>
    <scope>NUCLEOTIDE SEQUENCE [LARGE SCALE GENOMIC DNA]</scope>
    <source>
        <strain evidence="1 2">P28004</strain>
    </source>
</reference>
<name>A0A3E0W9R5_9MICO</name>
<evidence type="ECO:0000313" key="2">
    <source>
        <dbReference type="Proteomes" id="UP000257080"/>
    </source>
</evidence>
<dbReference type="Proteomes" id="UP000257080">
    <property type="component" value="Unassembled WGS sequence"/>
</dbReference>
<proteinExistence type="predicted"/>
<accession>A0A3E0W9R5</accession>
<protein>
    <submittedName>
        <fullName evidence="1">Uncharacterized protein</fullName>
    </submittedName>
</protein>
<comment type="caution">
    <text evidence="1">The sequence shown here is derived from an EMBL/GenBank/DDBJ whole genome shotgun (WGS) entry which is preliminary data.</text>
</comment>
<evidence type="ECO:0000313" key="1">
    <source>
        <dbReference type="EMBL" id="RFA26905.1"/>
    </source>
</evidence>
<gene>
    <name evidence="1" type="ORF">B7R25_09175</name>
</gene>